<evidence type="ECO:0000313" key="3">
    <source>
        <dbReference type="Proteomes" id="UP000266841"/>
    </source>
</evidence>
<evidence type="ECO:0000313" key="2">
    <source>
        <dbReference type="EMBL" id="EJK53543.1"/>
    </source>
</evidence>
<feature type="compositionally biased region" description="Polar residues" evidence="1">
    <location>
        <begin position="25"/>
        <end position="34"/>
    </location>
</feature>
<dbReference type="EMBL" id="AGNL01037583">
    <property type="protein sequence ID" value="EJK53543.1"/>
    <property type="molecule type" value="Genomic_DNA"/>
</dbReference>
<dbReference type="AlphaFoldDB" id="K0RIJ8"/>
<feature type="region of interest" description="Disordered" evidence="1">
    <location>
        <begin position="49"/>
        <end position="79"/>
    </location>
</feature>
<proteinExistence type="predicted"/>
<accession>K0RIJ8</accession>
<gene>
    <name evidence="2" type="ORF">THAOC_27004</name>
</gene>
<protein>
    <submittedName>
        <fullName evidence="2">Uncharacterized protein</fullName>
    </submittedName>
</protein>
<keyword evidence="3" id="KW-1185">Reference proteome</keyword>
<comment type="caution">
    <text evidence="2">The sequence shown here is derived from an EMBL/GenBank/DDBJ whole genome shotgun (WGS) entry which is preliminary data.</text>
</comment>
<feature type="non-terminal residue" evidence="2">
    <location>
        <position position="1"/>
    </location>
</feature>
<dbReference type="Proteomes" id="UP000266841">
    <property type="component" value="Unassembled WGS sequence"/>
</dbReference>
<feature type="region of interest" description="Disordered" evidence="1">
    <location>
        <begin position="1"/>
        <end position="37"/>
    </location>
</feature>
<organism evidence="2 3">
    <name type="scientific">Thalassiosira oceanica</name>
    <name type="common">Marine diatom</name>
    <dbReference type="NCBI Taxonomy" id="159749"/>
    <lineage>
        <taxon>Eukaryota</taxon>
        <taxon>Sar</taxon>
        <taxon>Stramenopiles</taxon>
        <taxon>Ochrophyta</taxon>
        <taxon>Bacillariophyta</taxon>
        <taxon>Coscinodiscophyceae</taxon>
        <taxon>Thalassiosirophycidae</taxon>
        <taxon>Thalassiosirales</taxon>
        <taxon>Thalassiosiraceae</taxon>
        <taxon>Thalassiosira</taxon>
    </lineage>
</organism>
<sequence length="141" mass="15678">PFLGQKDVEVGSDEEADDASIAVSVRSTQTTGSVNEEADHLLDDFDDTMMPMGDTSKLRASTAASAEEETLDTPEKQDEALKKLSNVKKYPLDRNCLKDQYKVGMEKLKKGGGVKKIEGGNKLLKERRKQRHHFVCSENFT</sequence>
<reference evidence="2 3" key="1">
    <citation type="journal article" date="2012" name="Genome Biol.">
        <title>Genome and low-iron response of an oceanic diatom adapted to chronic iron limitation.</title>
        <authorList>
            <person name="Lommer M."/>
            <person name="Specht M."/>
            <person name="Roy A.S."/>
            <person name="Kraemer L."/>
            <person name="Andreson R."/>
            <person name="Gutowska M.A."/>
            <person name="Wolf J."/>
            <person name="Bergner S.V."/>
            <person name="Schilhabel M.B."/>
            <person name="Klostermeier U.C."/>
            <person name="Beiko R.G."/>
            <person name="Rosenstiel P."/>
            <person name="Hippler M."/>
            <person name="Laroche J."/>
        </authorList>
    </citation>
    <scope>NUCLEOTIDE SEQUENCE [LARGE SCALE GENOMIC DNA]</scope>
    <source>
        <strain evidence="2 3">CCMP1005</strain>
    </source>
</reference>
<name>K0RIJ8_THAOC</name>
<evidence type="ECO:0000256" key="1">
    <source>
        <dbReference type="SAM" id="MobiDB-lite"/>
    </source>
</evidence>